<sequence length="252" mass="28954">MSSHYDSYDYPSYWEGREYEHNCEVEAIRAFLNKIPETRQILEIGAGYGRLTPTYSFRAKKITLSDPSSKLLSLARRQFTGKNFKFLHSTLDNLPQKLKAGSVDLIVCVRVFHHLEDIEGSIEVMCKLLKNKGYLILEFANKGHFKALISEFLKGNITFPIDIAPKDIRSKKSIKRATLPFINYHPEIIKHKLTECDFNILEVRSVSNIRSPMIKKILPLDTLVALEKILQTPFGFINFGPSIFLLAQKRPH</sequence>
<gene>
    <name evidence="2" type="ORF">UT23_C0016G0015</name>
</gene>
<evidence type="ECO:0000313" key="3">
    <source>
        <dbReference type="Proteomes" id="UP000034325"/>
    </source>
</evidence>
<dbReference type="SUPFAM" id="SSF53335">
    <property type="entry name" value="S-adenosyl-L-methionine-dependent methyltransferases"/>
    <property type="match status" value="1"/>
</dbReference>
<keyword evidence="2" id="KW-0808">Transferase</keyword>
<name>A0A0G0LZ52_9BACT</name>
<comment type="caution">
    <text evidence="2">The sequence shown here is derived from an EMBL/GenBank/DDBJ whole genome shotgun (WGS) entry which is preliminary data.</text>
</comment>
<dbReference type="InterPro" id="IPR029063">
    <property type="entry name" value="SAM-dependent_MTases_sf"/>
</dbReference>
<accession>A0A0G0LZ52</accession>
<evidence type="ECO:0000259" key="1">
    <source>
        <dbReference type="Pfam" id="PF08241"/>
    </source>
</evidence>
<keyword evidence="2" id="KW-0489">Methyltransferase</keyword>
<dbReference type="InterPro" id="IPR013216">
    <property type="entry name" value="Methyltransf_11"/>
</dbReference>
<dbReference type="GO" id="GO:0008757">
    <property type="term" value="F:S-adenosylmethionine-dependent methyltransferase activity"/>
    <property type="evidence" value="ECO:0007669"/>
    <property type="project" value="InterPro"/>
</dbReference>
<dbReference type="CDD" id="cd02440">
    <property type="entry name" value="AdoMet_MTases"/>
    <property type="match status" value="1"/>
</dbReference>
<dbReference type="PANTHER" id="PTHR43861">
    <property type="entry name" value="TRANS-ACONITATE 2-METHYLTRANSFERASE-RELATED"/>
    <property type="match status" value="1"/>
</dbReference>
<proteinExistence type="predicted"/>
<dbReference type="AlphaFoldDB" id="A0A0G0LZ52"/>
<protein>
    <submittedName>
        <fullName evidence="2">Phosphatidylethanolamine N-methyltransferase</fullName>
    </submittedName>
</protein>
<dbReference type="PATRIC" id="fig|1618549.4.peg.1201"/>
<reference evidence="2 3" key="1">
    <citation type="journal article" date="2015" name="Nature">
        <title>rRNA introns, odd ribosomes, and small enigmatic genomes across a large radiation of phyla.</title>
        <authorList>
            <person name="Brown C.T."/>
            <person name="Hug L.A."/>
            <person name="Thomas B.C."/>
            <person name="Sharon I."/>
            <person name="Castelle C.J."/>
            <person name="Singh A."/>
            <person name="Wilkins M.J."/>
            <person name="Williams K.H."/>
            <person name="Banfield J.F."/>
        </authorList>
    </citation>
    <scope>NUCLEOTIDE SEQUENCE [LARGE SCALE GENOMIC DNA]</scope>
</reference>
<dbReference type="EMBL" id="LBWA01000016">
    <property type="protein sequence ID" value="KKQ97198.1"/>
    <property type="molecule type" value="Genomic_DNA"/>
</dbReference>
<dbReference type="Gene3D" id="3.40.50.150">
    <property type="entry name" value="Vaccinia Virus protein VP39"/>
    <property type="match status" value="1"/>
</dbReference>
<dbReference type="Pfam" id="PF08241">
    <property type="entry name" value="Methyltransf_11"/>
    <property type="match status" value="1"/>
</dbReference>
<evidence type="ECO:0000313" key="2">
    <source>
        <dbReference type="EMBL" id="KKQ97198.1"/>
    </source>
</evidence>
<dbReference type="GO" id="GO:0032259">
    <property type="term" value="P:methylation"/>
    <property type="evidence" value="ECO:0007669"/>
    <property type="project" value="UniProtKB-KW"/>
</dbReference>
<feature type="domain" description="Methyltransferase type 11" evidence="1">
    <location>
        <begin position="42"/>
        <end position="137"/>
    </location>
</feature>
<dbReference type="Proteomes" id="UP000034325">
    <property type="component" value="Unassembled WGS sequence"/>
</dbReference>
<organism evidence="2 3">
    <name type="scientific">Candidatus Woesebacteria bacterium GW2011_GWA1_39_12</name>
    <dbReference type="NCBI Taxonomy" id="1618549"/>
    <lineage>
        <taxon>Bacteria</taxon>
        <taxon>Candidatus Woeseibacteriota</taxon>
    </lineage>
</organism>